<feature type="region of interest" description="Disordered" evidence="1">
    <location>
        <begin position="228"/>
        <end position="266"/>
    </location>
</feature>
<dbReference type="Proteomes" id="UP000633136">
    <property type="component" value="Unassembled WGS sequence"/>
</dbReference>
<gene>
    <name evidence="2" type="ORF">GCM10011401_10820</name>
</gene>
<reference evidence="2" key="2">
    <citation type="submission" date="2020-09" db="EMBL/GenBank/DDBJ databases">
        <authorList>
            <person name="Sun Q."/>
            <person name="Zhou Y."/>
        </authorList>
    </citation>
    <scope>NUCLEOTIDE SEQUENCE</scope>
    <source>
        <strain evidence="2">CGMCC 1.15388</strain>
    </source>
</reference>
<keyword evidence="3" id="KW-1185">Reference proteome</keyword>
<evidence type="ECO:0000313" key="2">
    <source>
        <dbReference type="EMBL" id="GGE65404.1"/>
    </source>
</evidence>
<evidence type="ECO:0000313" key="3">
    <source>
        <dbReference type="Proteomes" id="UP000633136"/>
    </source>
</evidence>
<feature type="region of interest" description="Disordered" evidence="1">
    <location>
        <begin position="72"/>
        <end position="94"/>
    </location>
</feature>
<proteinExistence type="predicted"/>
<name>A0A917APQ6_9MICC</name>
<feature type="compositionally biased region" description="Basic and acidic residues" evidence="1">
    <location>
        <begin position="232"/>
        <end position="249"/>
    </location>
</feature>
<organism evidence="2 3">
    <name type="scientific">Nesterenkonia cremea</name>
    <dbReference type="NCBI Taxonomy" id="1882340"/>
    <lineage>
        <taxon>Bacteria</taxon>
        <taxon>Bacillati</taxon>
        <taxon>Actinomycetota</taxon>
        <taxon>Actinomycetes</taxon>
        <taxon>Micrococcales</taxon>
        <taxon>Micrococcaceae</taxon>
        <taxon>Nesterenkonia</taxon>
    </lineage>
</organism>
<protein>
    <submittedName>
        <fullName evidence="2">Uncharacterized protein</fullName>
    </submittedName>
</protein>
<comment type="caution">
    <text evidence="2">The sequence shown here is derived from an EMBL/GenBank/DDBJ whole genome shotgun (WGS) entry which is preliminary data.</text>
</comment>
<sequence>MGLGSAPARVTRNLPDSVQKRVDTVSEYQSLNRSRLIALKPKTKGKDMHRAARLIATLGIVAISLTACGEGQSAAGADAPHQMTQVEPDGGDTQADQIQELETVVSTLREHFGEEVITSDNGEDFNIDRFEQEVRPRECGPANHYNYEIRFEIPDHDEDSLEQYYAQAEAAAADLGLSENQNNSSGINDRGTIYFGAGSAEDRIFLVRSGVGAENVTIVYQTKCSNDSSIQEVREEFSERWREERRSEEPPTVEDIEQEHGEGSAG</sequence>
<dbReference type="EMBL" id="BMIS01000003">
    <property type="protein sequence ID" value="GGE65404.1"/>
    <property type="molecule type" value="Genomic_DNA"/>
</dbReference>
<dbReference type="AlphaFoldDB" id="A0A917APQ6"/>
<evidence type="ECO:0000256" key="1">
    <source>
        <dbReference type="SAM" id="MobiDB-lite"/>
    </source>
</evidence>
<reference evidence="2" key="1">
    <citation type="journal article" date="2014" name="Int. J. Syst. Evol. Microbiol.">
        <title>Complete genome sequence of Corynebacterium casei LMG S-19264T (=DSM 44701T), isolated from a smear-ripened cheese.</title>
        <authorList>
            <consortium name="US DOE Joint Genome Institute (JGI-PGF)"/>
            <person name="Walter F."/>
            <person name="Albersmeier A."/>
            <person name="Kalinowski J."/>
            <person name="Ruckert C."/>
        </authorList>
    </citation>
    <scope>NUCLEOTIDE SEQUENCE</scope>
    <source>
        <strain evidence="2">CGMCC 1.15388</strain>
    </source>
</reference>
<accession>A0A917APQ6</accession>